<dbReference type="AlphaFoldDB" id="B0XGJ1"/>
<dbReference type="VEuPathDB" id="VectorBase:CPIJ018459"/>
<organism>
    <name type="scientific">Culex quinquefasciatus</name>
    <name type="common">Southern house mosquito</name>
    <name type="synonym">Culex pungens</name>
    <dbReference type="NCBI Taxonomy" id="7176"/>
    <lineage>
        <taxon>Eukaryota</taxon>
        <taxon>Metazoa</taxon>
        <taxon>Ecdysozoa</taxon>
        <taxon>Arthropoda</taxon>
        <taxon>Hexapoda</taxon>
        <taxon>Insecta</taxon>
        <taxon>Pterygota</taxon>
        <taxon>Neoptera</taxon>
        <taxon>Endopterygota</taxon>
        <taxon>Diptera</taxon>
        <taxon>Nematocera</taxon>
        <taxon>Culicoidea</taxon>
        <taxon>Culicidae</taxon>
        <taxon>Culicinae</taxon>
        <taxon>Culicini</taxon>
        <taxon>Culex</taxon>
        <taxon>Culex</taxon>
    </lineage>
</organism>
<evidence type="ECO:0000313" key="1">
    <source>
        <dbReference type="EMBL" id="EDS27655.1"/>
    </source>
</evidence>
<dbReference type="HOGENOM" id="CLU_2612816_0_0_1"/>
<dbReference type="InParanoid" id="B0XGJ1"/>
<protein>
    <submittedName>
        <fullName evidence="1">Uncharacterized protein</fullName>
    </submittedName>
</protein>
<proteinExistence type="predicted"/>
<dbReference type="KEGG" id="cqu:CpipJ_CPIJ018459"/>
<accession>B0XGJ1</accession>
<gene>
    <name evidence="1" type="ORF">CpipJ_CPIJ018459</name>
</gene>
<sequence length="80" mass="8835">MLSGISLVARALSLFPALPIVEIRNTYLANKVVSLVYQLMAYTRPTGLGTVVSFHALSLARSHSHSIRFLVFNRSSSMKK</sequence>
<name>B0XGJ1_CULQU</name>
<feature type="non-terminal residue" evidence="1">
    <location>
        <position position="80"/>
    </location>
</feature>
<reference evidence="1" key="1">
    <citation type="submission" date="2007-03" db="EMBL/GenBank/DDBJ databases">
        <title>Annotation of Culex pipiens quinquefasciatus.</title>
        <authorList>
            <consortium name="The Broad Institute Genome Sequencing Platform"/>
            <person name="Atkinson P.W."/>
            <person name="Hemingway J."/>
            <person name="Christensen B.M."/>
            <person name="Higgs S."/>
            <person name="Kodira C."/>
            <person name="Hannick L."/>
            <person name="Megy K."/>
            <person name="O'Leary S."/>
            <person name="Pearson M."/>
            <person name="Haas B.J."/>
            <person name="Mauceli E."/>
            <person name="Wortman J.R."/>
            <person name="Lee N.H."/>
            <person name="Guigo R."/>
            <person name="Stanke M."/>
            <person name="Alvarado L."/>
            <person name="Amedeo P."/>
            <person name="Antoine C.H."/>
            <person name="Arensburger P."/>
            <person name="Bidwell S.L."/>
            <person name="Crawford M."/>
            <person name="Camaro F."/>
            <person name="Devon K."/>
            <person name="Engels R."/>
            <person name="Hammond M."/>
            <person name="Howarth C."/>
            <person name="Koehrsen M."/>
            <person name="Lawson D."/>
            <person name="Montgomery P."/>
            <person name="Nene V."/>
            <person name="Nusbaum C."/>
            <person name="Puiu D."/>
            <person name="Romero-Severson J."/>
            <person name="Severson D.W."/>
            <person name="Shumway M."/>
            <person name="Sisk P."/>
            <person name="Stolte C."/>
            <person name="Zeng Q."/>
            <person name="Eisenstadt E."/>
            <person name="Fraser-Liggett C."/>
            <person name="Strausberg R."/>
            <person name="Galagan J."/>
            <person name="Birren B."/>
            <person name="Collins F.H."/>
        </authorList>
    </citation>
    <scope>NUCLEOTIDE SEQUENCE [LARGE SCALE GENOMIC DNA]</scope>
    <source>
        <strain evidence="1">JHB</strain>
    </source>
</reference>
<dbReference type="EMBL" id="DS233035">
    <property type="protein sequence ID" value="EDS27655.1"/>
    <property type="molecule type" value="Genomic_DNA"/>
</dbReference>